<name>A0A5B0N906_PUCGR</name>
<dbReference type="EMBL" id="VDEP01000036">
    <property type="protein sequence ID" value="KAA1136151.1"/>
    <property type="molecule type" value="Genomic_DNA"/>
</dbReference>
<evidence type="ECO:0000313" key="1">
    <source>
        <dbReference type="EMBL" id="KAA1085745.1"/>
    </source>
</evidence>
<sequence length="58" mass="6204">MGVKFGKCNDLDRPLPLQAASELDFSPSKRPAGLGALNFQLELESDVTLLQSLQIGSS</sequence>
<dbReference type="Proteomes" id="UP000324748">
    <property type="component" value="Unassembled WGS sequence"/>
</dbReference>
<dbReference type="Proteomes" id="UP000325313">
    <property type="component" value="Unassembled WGS sequence"/>
</dbReference>
<comment type="caution">
    <text evidence="1">The sequence shown here is derived from an EMBL/GenBank/DDBJ whole genome shotgun (WGS) entry which is preliminary data.</text>
</comment>
<reference evidence="3 4" key="1">
    <citation type="submission" date="2019-05" db="EMBL/GenBank/DDBJ databases">
        <title>Emergence of the Ug99 lineage of the wheat stem rust pathogen through somatic hybridization.</title>
        <authorList>
            <person name="Li F."/>
            <person name="Upadhyaya N.M."/>
            <person name="Sperschneider J."/>
            <person name="Matny O."/>
            <person name="Nguyen-Phuc H."/>
            <person name="Mago R."/>
            <person name="Raley C."/>
            <person name="Miller M.E."/>
            <person name="Silverstein K.A.T."/>
            <person name="Henningsen E."/>
            <person name="Hirsch C.D."/>
            <person name="Visser B."/>
            <person name="Pretorius Z.A."/>
            <person name="Steffenson B.J."/>
            <person name="Schwessinger B."/>
            <person name="Dodds P.N."/>
            <person name="Figueroa M."/>
        </authorList>
    </citation>
    <scope>NUCLEOTIDE SEQUENCE [LARGE SCALE GENOMIC DNA]</scope>
    <source>
        <strain evidence="1">21-0</strain>
        <strain evidence="2 4">Ug99</strain>
    </source>
</reference>
<dbReference type="AlphaFoldDB" id="A0A5B0N906"/>
<evidence type="ECO:0000313" key="3">
    <source>
        <dbReference type="Proteomes" id="UP000324748"/>
    </source>
</evidence>
<gene>
    <name evidence="1" type="ORF">PGT21_018129</name>
    <name evidence="2" type="ORF">PGTUg99_033676</name>
</gene>
<proteinExistence type="predicted"/>
<dbReference type="EMBL" id="VSWC01000106">
    <property type="protein sequence ID" value="KAA1085745.1"/>
    <property type="molecule type" value="Genomic_DNA"/>
</dbReference>
<keyword evidence="3" id="KW-1185">Reference proteome</keyword>
<accession>A0A5B0N906</accession>
<organism evidence="1 3">
    <name type="scientific">Puccinia graminis f. sp. tritici</name>
    <dbReference type="NCBI Taxonomy" id="56615"/>
    <lineage>
        <taxon>Eukaryota</taxon>
        <taxon>Fungi</taxon>
        <taxon>Dikarya</taxon>
        <taxon>Basidiomycota</taxon>
        <taxon>Pucciniomycotina</taxon>
        <taxon>Pucciniomycetes</taxon>
        <taxon>Pucciniales</taxon>
        <taxon>Pucciniaceae</taxon>
        <taxon>Puccinia</taxon>
    </lineage>
</organism>
<evidence type="ECO:0000313" key="4">
    <source>
        <dbReference type="Proteomes" id="UP000325313"/>
    </source>
</evidence>
<evidence type="ECO:0000313" key="2">
    <source>
        <dbReference type="EMBL" id="KAA1136151.1"/>
    </source>
</evidence>
<protein>
    <submittedName>
        <fullName evidence="1">Uncharacterized protein</fullName>
    </submittedName>
</protein>